<evidence type="ECO:0000313" key="4">
    <source>
        <dbReference type="Proteomes" id="UP000516057"/>
    </source>
</evidence>
<dbReference type="PRINTS" id="PR01438">
    <property type="entry name" value="UNVRSLSTRESS"/>
</dbReference>
<evidence type="ECO:0000313" key="3">
    <source>
        <dbReference type="EMBL" id="QNP58799.1"/>
    </source>
</evidence>
<dbReference type="InterPro" id="IPR006016">
    <property type="entry name" value="UspA"/>
</dbReference>
<evidence type="ECO:0000256" key="1">
    <source>
        <dbReference type="ARBA" id="ARBA00008791"/>
    </source>
</evidence>
<dbReference type="Pfam" id="PF00582">
    <property type="entry name" value="Usp"/>
    <property type="match status" value="1"/>
</dbReference>
<evidence type="ECO:0000259" key="2">
    <source>
        <dbReference type="Pfam" id="PF00582"/>
    </source>
</evidence>
<organism evidence="3 4">
    <name type="scientific">Paenacidovorax monticola</name>
    <dbReference type="NCBI Taxonomy" id="1926868"/>
    <lineage>
        <taxon>Bacteria</taxon>
        <taxon>Pseudomonadati</taxon>
        <taxon>Pseudomonadota</taxon>
        <taxon>Betaproteobacteria</taxon>
        <taxon>Burkholderiales</taxon>
        <taxon>Comamonadaceae</taxon>
        <taxon>Paenacidovorax</taxon>
    </lineage>
</organism>
<protein>
    <submittedName>
        <fullName evidence="3">Universal stress protein</fullName>
    </submittedName>
</protein>
<dbReference type="InterPro" id="IPR006015">
    <property type="entry name" value="Universal_stress_UspA"/>
</dbReference>
<dbReference type="AlphaFoldDB" id="A0A7H0HE33"/>
<dbReference type="Proteomes" id="UP000516057">
    <property type="component" value="Chromosome"/>
</dbReference>
<proteinExistence type="inferred from homology"/>
<comment type="similarity">
    <text evidence="1">Belongs to the universal stress protein A family.</text>
</comment>
<name>A0A7H0HE33_9BURK</name>
<dbReference type="PANTHER" id="PTHR46268:SF6">
    <property type="entry name" value="UNIVERSAL STRESS PROTEIN UP12"/>
    <property type="match status" value="1"/>
</dbReference>
<dbReference type="RefSeq" id="WP_187735784.1">
    <property type="nucleotide sequence ID" value="NZ_CP060790.1"/>
</dbReference>
<dbReference type="PANTHER" id="PTHR46268">
    <property type="entry name" value="STRESS RESPONSE PROTEIN NHAX"/>
    <property type="match status" value="1"/>
</dbReference>
<feature type="domain" description="UspA" evidence="2">
    <location>
        <begin position="1"/>
        <end position="146"/>
    </location>
</feature>
<dbReference type="Gene3D" id="3.40.50.620">
    <property type="entry name" value="HUPs"/>
    <property type="match status" value="1"/>
</dbReference>
<dbReference type="InterPro" id="IPR014729">
    <property type="entry name" value="Rossmann-like_a/b/a_fold"/>
</dbReference>
<dbReference type="SUPFAM" id="SSF52402">
    <property type="entry name" value="Adenine nucleotide alpha hydrolases-like"/>
    <property type="match status" value="1"/>
</dbReference>
<dbReference type="EMBL" id="CP060790">
    <property type="protein sequence ID" value="QNP58799.1"/>
    <property type="molecule type" value="Genomic_DNA"/>
</dbReference>
<accession>A0A7H0HE33</accession>
<keyword evidence="4" id="KW-1185">Reference proteome</keyword>
<sequence length="149" mass="15902">MYEKILVPVDGSPTSLRGLHEAIQVARLSGGRLKLLHVVDEMSFMTGLEAGVAMTTEILQLLREGGEKVVSDALAEVRAAGLDADTELFESYAGRVSDLVIAKAQEWGARLIVLGTHGRRGVGRMLLGSDAEQIVRLSPVPVLLVRGSA</sequence>
<gene>
    <name evidence="3" type="ORF">H9L24_17905</name>
</gene>
<dbReference type="CDD" id="cd00293">
    <property type="entry name" value="USP-like"/>
    <property type="match status" value="1"/>
</dbReference>
<dbReference type="KEGG" id="amon:H9L24_17905"/>
<reference evidence="3 4" key="1">
    <citation type="submission" date="2020-08" db="EMBL/GenBank/DDBJ databases">
        <title>Genome sequence of Acidovorax monticola KACC 19171T.</title>
        <authorList>
            <person name="Hyun D.-W."/>
            <person name="Bae J.-W."/>
        </authorList>
    </citation>
    <scope>NUCLEOTIDE SEQUENCE [LARGE SCALE GENOMIC DNA]</scope>
    <source>
        <strain evidence="3 4">KACC 19171</strain>
    </source>
</reference>